<evidence type="ECO:0000313" key="6">
    <source>
        <dbReference type="EMBL" id="KKT90224.1"/>
    </source>
</evidence>
<accession>A0A0G1P1I0</accession>
<dbReference type="GO" id="GO:1990904">
    <property type="term" value="C:ribonucleoprotein complex"/>
    <property type="evidence" value="ECO:0007669"/>
    <property type="project" value="UniProtKB-KW"/>
</dbReference>
<dbReference type="NCBIfam" id="TIGR00012">
    <property type="entry name" value="L29"/>
    <property type="match status" value="1"/>
</dbReference>
<evidence type="ECO:0000313" key="7">
    <source>
        <dbReference type="Proteomes" id="UP000034368"/>
    </source>
</evidence>
<reference evidence="6 7" key="1">
    <citation type="journal article" date="2015" name="Nature">
        <title>rRNA introns, odd ribosomes, and small enigmatic genomes across a large radiation of phyla.</title>
        <authorList>
            <person name="Brown C.T."/>
            <person name="Hug L.A."/>
            <person name="Thomas B.C."/>
            <person name="Sharon I."/>
            <person name="Castelle C.J."/>
            <person name="Singh A."/>
            <person name="Wilkins M.J."/>
            <person name="Williams K.H."/>
            <person name="Banfield J.F."/>
        </authorList>
    </citation>
    <scope>NUCLEOTIDE SEQUENCE [LARGE SCALE GENOMIC DNA]</scope>
</reference>
<evidence type="ECO:0000256" key="5">
    <source>
        <dbReference type="HAMAP-Rule" id="MF_00374"/>
    </source>
</evidence>
<dbReference type="SUPFAM" id="SSF46561">
    <property type="entry name" value="Ribosomal protein L29 (L29p)"/>
    <property type="match status" value="1"/>
</dbReference>
<dbReference type="AlphaFoldDB" id="A0A0G1P1I0"/>
<dbReference type="GO" id="GO:0003735">
    <property type="term" value="F:structural constituent of ribosome"/>
    <property type="evidence" value="ECO:0007669"/>
    <property type="project" value="InterPro"/>
</dbReference>
<gene>
    <name evidence="5" type="primary">rpmC</name>
    <name evidence="6" type="ORF">UW90_C0004G0029</name>
</gene>
<evidence type="ECO:0000256" key="2">
    <source>
        <dbReference type="ARBA" id="ARBA00022980"/>
    </source>
</evidence>
<keyword evidence="3 5" id="KW-0687">Ribonucleoprotein</keyword>
<dbReference type="EMBL" id="LCKD01000004">
    <property type="protein sequence ID" value="KKT90224.1"/>
    <property type="molecule type" value="Genomic_DNA"/>
</dbReference>
<dbReference type="Pfam" id="PF00831">
    <property type="entry name" value="Ribosomal_L29"/>
    <property type="match status" value="1"/>
</dbReference>
<evidence type="ECO:0000256" key="3">
    <source>
        <dbReference type="ARBA" id="ARBA00023274"/>
    </source>
</evidence>
<evidence type="ECO:0000256" key="4">
    <source>
        <dbReference type="ARBA" id="ARBA00035204"/>
    </source>
</evidence>
<proteinExistence type="inferred from homology"/>
<dbReference type="InterPro" id="IPR036049">
    <property type="entry name" value="Ribosomal_uL29_sf"/>
</dbReference>
<dbReference type="Gene3D" id="1.10.287.310">
    <property type="match status" value="1"/>
</dbReference>
<evidence type="ECO:0000256" key="1">
    <source>
        <dbReference type="ARBA" id="ARBA00009254"/>
    </source>
</evidence>
<dbReference type="InterPro" id="IPR001854">
    <property type="entry name" value="Ribosomal_uL29"/>
</dbReference>
<comment type="similarity">
    <text evidence="1 5">Belongs to the universal ribosomal protein uL29 family.</text>
</comment>
<sequence>MKYTDLENKSAQELKNMLEETKAMMLQLRFDLANKKLNDVSRLKKTKTSIAQILTKIKEHAGK</sequence>
<dbReference type="Proteomes" id="UP000034368">
    <property type="component" value="Unassembled WGS sequence"/>
</dbReference>
<comment type="caution">
    <text evidence="6">The sequence shown here is derived from an EMBL/GenBank/DDBJ whole genome shotgun (WGS) entry which is preliminary data.</text>
</comment>
<dbReference type="GO" id="GO:0005840">
    <property type="term" value="C:ribosome"/>
    <property type="evidence" value="ECO:0007669"/>
    <property type="project" value="UniProtKB-KW"/>
</dbReference>
<name>A0A0G1P1I0_9BACT</name>
<dbReference type="HAMAP" id="MF_00374">
    <property type="entry name" value="Ribosomal_uL29"/>
    <property type="match status" value="1"/>
</dbReference>
<protein>
    <recommendedName>
        <fullName evidence="4 5">Large ribosomal subunit protein uL29</fullName>
    </recommendedName>
</protein>
<organism evidence="6 7">
    <name type="scientific">Candidatus Yanofskybacteria bacterium GW2011_GWB1_45_11</name>
    <dbReference type="NCBI Taxonomy" id="1619026"/>
    <lineage>
        <taxon>Bacteria</taxon>
        <taxon>Candidatus Yanofskyibacteriota</taxon>
    </lineage>
</organism>
<dbReference type="GO" id="GO:0006412">
    <property type="term" value="P:translation"/>
    <property type="evidence" value="ECO:0007669"/>
    <property type="project" value="UniProtKB-UniRule"/>
</dbReference>
<keyword evidence="2 5" id="KW-0689">Ribosomal protein</keyword>